<reference evidence="3" key="1">
    <citation type="submission" date="2021-09" db="EMBL/GenBank/DDBJ databases">
        <authorList>
            <consortium name="AG Swart"/>
            <person name="Singh M."/>
            <person name="Singh A."/>
            <person name="Seah K."/>
            <person name="Emmerich C."/>
        </authorList>
    </citation>
    <scope>NUCLEOTIDE SEQUENCE</scope>
    <source>
        <strain evidence="3">ATCC30299</strain>
    </source>
</reference>
<gene>
    <name evidence="3" type="ORF">BSTOLATCC_MIC27320</name>
</gene>
<accession>A0AAU9J630</accession>
<feature type="region of interest" description="Disordered" evidence="2">
    <location>
        <begin position="508"/>
        <end position="541"/>
    </location>
</feature>
<feature type="region of interest" description="Disordered" evidence="2">
    <location>
        <begin position="210"/>
        <end position="238"/>
    </location>
</feature>
<proteinExistence type="predicted"/>
<feature type="compositionally biased region" description="Low complexity" evidence="2">
    <location>
        <begin position="210"/>
        <end position="223"/>
    </location>
</feature>
<sequence>MALSYNEYSSKSSETKIRLLTKESLEFSADLQNFIQDLNASTGQENAIQIYEVFQDLQKSWEDFTQDLAKSTKFHSQQKKLALKKIKDSAIEEKRILKFKQQIDTKENEYLNKEKELKNFLAQVKNIWNNDLKELEKNFNSQKTKKNEIKQEFNKKLKILEKEFLSTIVPEEKQIPNLNLKNLKPARSPAKLSIRSASSNKYEEDLISNRSAFSHRSSSSKPRPQIKQLNLLPPIPPSQNVSEEMISKGLETLIEEYSQQQEGNSHVGISMEKSMGSWKSEYDSEDSICVQISPDEIKQAISILKKANLFNANLNPMLMKLAEMIRDNDTEKIELMYQLIYIESKKYKGSSQKAKEPKSSRGKPPARISNWRKRMHIHNESDTNDEMTGTAPKNIAVLPADQELLHTILSSENPLSARAREEMLAESIGKGQEEWKNSRHVKLEDLINAGSATQEVEMMFKGNETPKIDTDSKKHQVNLNFPSKLDSQEYKQNTVDIENQGEFITEFSPSGMASPASGMKIQSTSKKHTSSEYQSTGIASTKDASGLKSKITLKTAISDSSQQLFVADSKGITTNI</sequence>
<keyword evidence="1" id="KW-0175">Coiled coil</keyword>
<evidence type="ECO:0000256" key="1">
    <source>
        <dbReference type="SAM" id="Coils"/>
    </source>
</evidence>
<name>A0AAU9J630_9CILI</name>
<evidence type="ECO:0000256" key="2">
    <source>
        <dbReference type="SAM" id="MobiDB-lite"/>
    </source>
</evidence>
<keyword evidence="4" id="KW-1185">Reference proteome</keyword>
<feature type="coiled-coil region" evidence="1">
    <location>
        <begin position="96"/>
        <end position="163"/>
    </location>
</feature>
<comment type="caution">
    <text evidence="3">The sequence shown here is derived from an EMBL/GenBank/DDBJ whole genome shotgun (WGS) entry which is preliminary data.</text>
</comment>
<dbReference type="EMBL" id="CAJZBQ010000027">
    <property type="protein sequence ID" value="CAG9320740.1"/>
    <property type="molecule type" value="Genomic_DNA"/>
</dbReference>
<dbReference type="AlphaFoldDB" id="A0AAU9J630"/>
<evidence type="ECO:0000313" key="4">
    <source>
        <dbReference type="Proteomes" id="UP001162131"/>
    </source>
</evidence>
<protein>
    <submittedName>
        <fullName evidence="3">Uncharacterized protein</fullName>
    </submittedName>
</protein>
<evidence type="ECO:0000313" key="3">
    <source>
        <dbReference type="EMBL" id="CAG9320740.1"/>
    </source>
</evidence>
<feature type="compositionally biased region" description="Polar residues" evidence="2">
    <location>
        <begin position="531"/>
        <end position="541"/>
    </location>
</feature>
<dbReference type="Proteomes" id="UP001162131">
    <property type="component" value="Unassembled WGS sequence"/>
</dbReference>
<organism evidence="3 4">
    <name type="scientific">Blepharisma stoltei</name>
    <dbReference type="NCBI Taxonomy" id="1481888"/>
    <lineage>
        <taxon>Eukaryota</taxon>
        <taxon>Sar</taxon>
        <taxon>Alveolata</taxon>
        <taxon>Ciliophora</taxon>
        <taxon>Postciliodesmatophora</taxon>
        <taxon>Heterotrichea</taxon>
        <taxon>Heterotrichida</taxon>
        <taxon>Blepharismidae</taxon>
        <taxon>Blepharisma</taxon>
    </lineage>
</organism>